<evidence type="ECO:0000256" key="1">
    <source>
        <dbReference type="SAM" id="Phobius"/>
    </source>
</evidence>
<keyword evidence="1" id="KW-0812">Transmembrane</keyword>
<keyword evidence="1" id="KW-0472">Membrane</keyword>
<reference evidence="2 3" key="1">
    <citation type="journal article" date="2019" name="Nat. Med.">
        <title>A library of human gut bacterial isolates paired with longitudinal multiomics data enables mechanistic microbiome research.</title>
        <authorList>
            <person name="Poyet M."/>
            <person name="Groussin M."/>
            <person name="Gibbons S.M."/>
            <person name="Avila-Pacheco J."/>
            <person name="Jiang X."/>
            <person name="Kearney S.M."/>
            <person name="Perrotta A.R."/>
            <person name="Berdy B."/>
            <person name="Zhao S."/>
            <person name="Lieberman T.D."/>
            <person name="Swanson P.K."/>
            <person name="Smith M."/>
            <person name="Roesemann S."/>
            <person name="Alexander J.E."/>
            <person name="Rich S.A."/>
            <person name="Livny J."/>
            <person name="Vlamakis H."/>
            <person name="Clish C."/>
            <person name="Bullock K."/>
            <person name="Deik A."/>
            <person name="Scott J."/>
            <person name="Pierce K.A."/>
            <person name="Xavier R.J."/>
            <person name="Alm E.J."/>
        </authorList>
    </citation>
    <scope>NUCLEOTIDE SEQUENCE [LARGE SCALE GENOMIC DNA]</scope>
    <source>
        <strain evidence="2 3">BIOML-A266</strain>
    </source>
</reference>
<organism evidence="2 3">
    <name type="scientific">Alistipes onderdonkii</name>
    <dbReference type="NCBI Taxonomy" id="328813"/>
    <lineage>
        <taxon>Bacteria</taxon>
        <taxon>Pseudomonadati</taxon>
        <taxon>Bacteroidota</taxon>
        <taxon>Bacteroidia</taxon>
        <taxon>Bacteroidales</taxon>
        <taxon>Rikenellaceae</taxon>
        <taxon>Alistipes</taxon>
    </lineage>
</organism>
<evidence type="ECO:0000313" key="3">
    <source>
        <dbReference type="Proteomes" id="UP000322940"/>
    </source>
</evidence>
<keyword evidence="1" id="KW-1133">Transmembrane helix</keyword>
<name>A0A5B3GNY8_9BACT</name>
<accession>A0A5B3GNY8</accession>
<dbReference type="Proteomes" id="UP000322940">
    <property type="component" value="Unassembled WGS sequence"/>
</dbReference>
<comment type="caution">
    <text evidence="2">The sequence shown here is derived from an EMBL/GenBank/DDBJ whole genome shotgun (WGS) entry which is preliminary data.</text>
</comment>
<dbReference type="RefSeq" id="WP_026318546.1">
    <property type="nucleotide sequence ID" value="NZ_AP025562.1"/>
</dbReference>
<protein>
    <submittedName>
        <fullName evidence="2">Uncharacterized protein</fullName>
    </submittedName>
</protein>
<feature type="transmembrane region" description="Helical" evidence="1">
    <location>
        <begin position="57"/>
        <end position="78"/>
    </location>
</feature>
<dbReference type="AlphaFoldDB" id="A0A5B3GNY8"/>
<proteinExistence type="predicted"/>
<feature type="transmembrane region" description="Helical" evidence="1">
    <location>
        <begin position="28"/>
        <end position="45"/>
    </location>
</feature>
<sequence>MDRNKICEAMYALPGGVVVKRRKSQLRAAVLFIAGVALVVVNNMYGAELTNNMRSAIVFIGGLLILSGMVMAAIQLFGSGGVPFHKDKHCYLVFEELYFDRGVRADVVQSVEDGAVDRLLGLARANVPALTVALYRTPDNSFAAMQAFEYADLEYKPLTRLNIVDKA</sequence>
<gene>
    <name evidence="2" type="ORF">F2Y10_15120</name>
</gene>
<dbReference type="EMBL" id="VVXH01000022">
    <property type="protein sequence ID" value="KAA2375468.1"/>
    <property type="molecule type" value="Genomic_DNA"/>
</dbReference>
<dbReference type="OrthoDB" id="1004630at2"/>
<evidence type="ECO:0000313" key="2">
    <source>
        <dbReference type="EMBL" id="KAA2375468.1"/>
    </source>
</evidence>